<reference evidence="2" key="1">
    <citation type="submission" date="2023-06" db="EMBL/GenBank/DDBJ databases">
        <title>Genome-scale phylogeny and comparative genomics of the fungal order Sordariales.</title>
        <authorList>
            <consortium name="Lawrence Berkeley National Laboratory"/>
            <person name="Hensen N."/>
            <person name="Bonometti L."/>
            <person name="Westerberg I."/>
            <person name="Brannstrom I.O."/>
            <person name="Guillou S."/>
            <person name="Cros-Aarteil S."/>
            <person name="Calhoun S."/>
            <person name="Haridas S."/>
            <person name="Kuo A."/>
            <person name="Mondo S."/>
            <person name="Pangilinan J."/>
            <person name="Riley R."/>
            <person name="LaButti K."/>
            <person name="Andreopoulos B."/>
            <person name="Lipzen A."/>
            <person name="Chen C."/>
            <person name="Yanf M."/>
            <person name="Daum C."/>
            <person name="Ng V."/>
            <person name="Clum A."/>
            <person name="Steindorff A."/>
            <person name="Ohm R."/>
            <person name="Martin F."/>
            <person name="Silar P."/>
            <person name="Natvig D."/>
            <person name="Lalanne C."/>
            <person name="Gautier V."/>
            <person name="Ament-velasquez S.L."/>
            <person name="Kruys A."/>
            <person name="Hutchinson M.I."/>
            <person name="Powell A.J."/>
            <person name="Barry K."/>
            <person name="Miller A.N."/>
            <person name="Grigoriev I.V."/>
            <person name="Debuchy R."/>
            <person name="Gladieux P."/>
            <person name="Thoren M.H."/>
            <person name="Johannesson H."/>
        </authorList>
    </citation>
    <scope>NUCLEOTIDE SEQUENCE</scope>
    <source>
        <strain evidence="2">SMH2392-1A</strain>
    </source>
</reference>
<organism evidence="2 3">
    <name type="scientific">Lasiosphaeria miniovina</name>
    <dbReference type="NCBI Taxonomy" id="1954250"/>
    <lineage>
        <taxon>Eukaryota</taxon>
        <taxon>Fungi</taxon>
        <taxon>Dikarya</taxon>
        <taxon>Ascomycota</taxon>
        <taxon>Pezizomycotina</taxon>
        <taxon>Sordariomycetes</taxon>
        <taxon>Sordariomycetidae</taxon>
        <taxon>Sordariales</taxon>
        <taxon>Lasiosphaeriaceae</taxon>
        <taxon>Lasiosphaeria</taxon>
    </lineage>
</organism>
<evidence type="ECO:0000256" key="1">
    <source>
        <dbReference type="SAM" id="SignalP"/>
    </source>
</evidence>
<dbReference type="Proteomes" id="UP001172101">
    <property type="component" value="Unassembled WGS sequence"/>
</dbReference>
<dbReference type="RefSeq" id="XP_060299261.1">
    <property type="nucleotide sequence ID" value="XM_060447036.1"/>
</dbReference>
<dbReference type="GeneID" id="85330306"/>
<evidence type="ECO:0000313" key="2">
    <source>
        <dbReference type="EMBL" id="KAK0723337.1"/>
    </source>
</evidence>
<dbReference type="EMBL" id="JAUIRO010000003">
    <property type="protein sequence ID" value="KAK0723337.1"/>
    <property type="molecule type" value="Genomic_DNA"/>
</dbReference>
<feature type="chain" id="PRO_5041385876" evidence="1">
    <location>
        <begin position="26"/>
        <end position="202"/>
    </location>
</feature>
<protein>
    <submittedName>
        <fullName evidence="2">Uncharacterized protein</fullName>
    </submittedName>
</protein>
<name>A0AA40E369_9PEZI</name>
<proteinExistence type="predicted"/>
<sequence length="202" mass="21430">MRFSVINMLALAGAAAGFYVPAGQASGVYAVSYNEDGSENHTRLGDVDTAKKVFAVRGETLAKRTGAVTCDPTEAVLNGNDNGAAATALANQCGAGAAVGARLNYYSIVGCSVAYFCNMKSHPQVCTSGNAWASFHDVNDRCGANVPGWEVYYDSDGDDRYGYQWVCTYPGSHFCNENRQAQAIPSTGFGETKICFLTRPNS</sequence>
<gene>
    <name evidence="2" type="ORF">B0T26DRAFT_801902</name>
</gene>
<keyword evidence="1" id="KW-0732">Signal</keyword>
<evidence type="ECO:0000313" key="3">
    <source>
        <dbReference type="Proteomes" id="UP001172101"/>
    </source>
</evidence>
<accession>A0AA40E369</accession>
<comment type="caution">
    <text evidence="2">The sequence shown here is derived from an EMBL/GenBank/DDBJ whole genome shotgun (WGS) entry which is preliminary data.</text>
</comment>
<dbReference type="AlphaFoldDB" id="A0AA40E369"/>
<feature type="signal peptide" evidence="1">
    <location>
        <begin position="1"/>
        <end position="25"/>
    </location>
</feature>
<keyword evidence="3" id="KW-1185">Reference proteome</keyword>